<dbReference type="RefSeq" id="WP_361701299.1">
    <property type="nucleotide sequence ID" value="NZ_JBEZVE010000003.1"/>
</dbReference>
<gene>
    <name evidence="2" type="ORF">AB0E89_06340</name>
</gene>
<proteinExistence type="predicted"/>
<accession>A0ABV2ZCC4</accession>
<dbReference type="Gene3D" id="1.10.10.10">
    <property type="entry name" value="Winged helix-like DNA-binding domain superfamily/Winged helix DNA-binding domain"/>
    <property type="match status" value="1"/>
</dbReference>
<comment type="caution">
    <text evidence="2">The sequence shown here is derived from an EMBL/GenBank/DDBJ whole genome shotgun (WGS) entry which is preliminary data.</text>
</comment>
<keyword evidence="3" id="KW-1185">Reference proteome</keyword>
<organism evidence="2 3">
    <name type="scientific">Streptomyces sp. 900129855</name>
    <dbReference type="NCBI Taxonomy" id="3155129"/>
    <lineage>
        <taxon>Bacteria</taxon>
        <taxon>Bacillati</taxon>
        <taxon>Actinomycetota</taxon>
        <taxon>Actinomycetes</taxon>
        <taxon>Kitasatosporales</taxon>
        <taxon>Streptomycetaceae</taxon>
        <taxon>Streptomyces</taxon>
    </lineage>
</organism>
<feature type="domain" description="Transcription regulator TrmB N-terminal" evidence="1">
    <location>
        <begin position="6"/>
        <end position="61"/>
    </location>
</feature>
<dbReference type="InterPro" id="IPR002831">
    <property type="entry name" value="Tscrpt_reg_TrmB_N"/>
</dbReference>
<name>A0ABV2ZCC4_9ACTN</name>
<dbReference type="Pfam" id="PF01978">
    <property type="entry name" value="TrmB"/>
    <property type="match status" value="1"/>
</dbReference>
<reference evidence="2 3" key="1">
    <citation type="submission" date="2024-06" db="EMBL/GenBank/DDBJ databases">
        <title>The Natural Products Discovery Center: Release of the First 8490 Sequenced Strains for Exploring Actinobacteria Biosynthetic Diversity.</title>
        <authorList>
            <person name="Kalkreuter E."/>
            <person name="Kautsar S.A."/>
            <person name="Yang D."/>
            <person name="Bader C.D."/>
            <person name="Teijaro C.N."/>
            <person name="Fluegel L."/>
            <person name="Davis C.M."/>
            <person name="Simpson J.R."/>
            <person name="Lauterbach L."/>
            <person name="Steele A.D."/>
            <person name="Gui C."/>
            <person name="Meng S."/>
            <person name="Li G."/>
            <person name="Viehrig K."/>
            <person name="Ye F."/>
            <person name="Su P."/>
            <person name="Kiefer A.F."/>
            <person name="Nichols A."/>
            <person name="Cepeda A.J."/>
            <person name="Yan W."/>
            <person name="Fan B."/>
            <person name="Jiang Y."/>
            <person name="Adhikari A."/>
            <person name="Zheng C.-J."/>
            <person name="Schuster L."/>
            <person name="Cowan T.M."/>
            <person name="Smanski M.J."/>
            <person name="Chevrette M.G."/>
            <person name="De Carvalho L.P.S."/>
            <person name="Shen B."/>
        </authorList>
    </citation>
    <scope>NUCLEOTIDE SEQUENCE [LARGE SCALE GENOMIC DNA]</scope>
    <source>
        <strain evidence="2 3">NPDC033843</strain>
    </source>
</reference>
<dbReference type="SUPFAM" id="SSF46785">
    <property type="entry name" value="Winged helix' DNA-binding domain"/>
    <property type="match status" value="1"/>
</dbReference>
<dbReference type="Proteomes" id="UP001550739">
    <property type="component" value="Unassembled WGS sequence"/>
</dbReference>
<evidence type="ECO:0000313" key="3">
    <source>
        <dbReference type="Proteomes" id="UP001550739"/>
    </source>
</evidence>
<evidence type="ECO:0000259" key="1">
    <source>
        <dbReference type="Pfam" id="PF01978"/>
    </source>
</evidence>
<protein>
    <submittedName>
        <fullName evidence="2">Helix-turn-helix domain-containing protein</fullName>
    </submittedName>
</protein>
<evidence type="ECO:0000313" key="2">
    <source>
        <dbReference type="EMBL" id="MEU3780201.1"/>
    </source>
</evidence>
<dbReference type="InterPro" id="IPR036388">
    <property type="entry name" value="WH-like_DNA-bd_sf"/>
</dbReference>
<dbReference type="PANTHER" id="PTHR34293">
    <property type="entry name" value="HTH-TYPE TRANSCRIPTIONAL REGULATOR TRMBL2"/>
    <property type="match status" value="1"/>
</dbReference>
<sequence>MLWQQLAQLGLDQREARFYVAVLSLGRTTVARAAHHAHVSRTSGYDLAKRLVDRGFLESVEFGQDGRREDRSRSELVAADPSRLFEEVERRRALLDDLVPQLRAMQSTARTRPRVRYLEGAGGIREALFETLTWTSPIRGIFSMKDLFVVPGEDALAEYVAARREQGLTLHVVRSAERDIPRRWPTSTTDLRVVRYAPQSYVFTMTTIIGENAVAVMSSRQEGFAMMIDSREYAHTQASLFEVLWNVSAPSQED</sequence>
<dbReference type="InterPro" id="IPR036390">
    <property type="entry name" value="WH_DNA-bd_sf"/>
</dbReference>
<dbReference type="PANTHER" id="PTHR34293:SF1">
    <property type="entry name" value="HTH-TYPE TRANSCRIPTIONAL REGULATOR TRMBL2"/>
    <property type="match status" value="1"/>
</dbReference>
<dbReference type="EMBL" id="JBEZVE010000003">
    <property type="protein sequence ID" value="MEU3780201.1"/>
    <property type="molecule type" value="Genomic_DNA"/>
</dbReference>
<dbReference type="InterPro" id="IPR051797">
    <property type="entry name" value="TrmB-like"/>
</dbReference>